<dbReference type="Proteomes" id="UP000187209">
    <property type="component" value="Unassembled WGS sequence"/>
</dbReference>
<protein>
    <recommendedName>
        <fullName evidence="3">C2 domain-containing protein</fullName>
    </recommendedName>
</protein>
<gene>
    <name evidence="1" type="ORF">SteCoe_22944</name>
</gene>
<name>A0A1R2BKZ2_9CILI</name>
<organism evidence="1 2">
    <name type="scientific">Stentor coeruleus</name>
    <dbReference type="NCBI Taxonomy" id="5963"/>
    <lineage>
        <taxon>Eukaryota</taxon>
        <taxon>Sar</taxon>
        <taxon>Alveolata</taxon>
        <taxon>Ciliophora</taxon>
        <taxon>Postciliodesmatophora</taxon>
        <taxon>Heterotrichea</taxon>
        <taxon>Heterotrichida</taxon>
        <taxon>Stentoridae</taxon>
        <taxon>Stentor</taxon>
    </lineage>
</organism>
<evidence type="ECO:0008006" key="3">
    <source>
        <dbReference type="Google" id="ProtNLM"/>
    </source>
</evidence>
<dbReference type="AlphaFoldDB" id="A0A1R2BKZ2"/>
<proteinExistence type="predicted"/>
<dbReference type="EMBL" id="MPUH01000574">
    <property type="protein sequence ID" value="OMJ77467.1"/>
    <property type="molecule type" value="Genomic_DNA"/>
</dbReference>
<comment type="caution">
    <text evidence="1">The sequence shown here is derived from an EMBL/GenBank/DDBJ whole genome shotgun (WGS) entry which is preliminary data.</text>
</comment>
<accession>A0A1R2BKZ2</accession>
<keyword evidence="2" id="KW-1185">Reference proteome</keyword>
<evidence type="ECO:0000313" key="2">
    <source>
        <dbReference type="Proteomes" id="UP000187209"/>
    </source>
</evidence>
<reference evidence="1 2" key="1">
    <citation type="submission" date="2016-11" db="EMBL/GenBank/DDBJ databases">
        <title>The macronuclear genome of Stentor coeruleus: a giant cell with tiny introns.</title>
        <authorList>
            <person name="Slabodnick M."/>
            <person name="Ruby J.G."/>
            <person name="Reiff S.B."/>
            <person name="Swart E.C."/>
            <person name="Gosai S."/>
            <person name="Prabakaran S."/>
            <person name="Witkowska E."/>
            <person name="Larue G.E."/>
            <person name="Fisher S."/>
            <person name="Freeman R.M."/>
            <person name="Gunawardena J."/>
            <person name="Chu W."/>
            <person name="Stover N.A."/>
            <person name="Gregory B.D."/>
            <person name="Nowacki M."/>
            <person name="Derisi J."/>
            <person name="Roy S.W."/>
            <person name="Marshall W.F."/>
            <person name="Sood P."/>
        </authorList>
    </citation>
    <scope>NUCLEOTIDE SEQUENCE [LARGE SCALE GENOMIC DNA]</scope>
    <source>
        <strain evidence="1">WM001</strain>
    </source>
</reference>
<sequence length="360" mass="41589">MKAEYLKAMNIDITEENDLMIAYSDLTVWYYNRDRQSALSEIKRVWDTVGSNKLGTKSLNEFIICLATSLEEKHKKYMKNLKVAQNIKKYLDSTNEVFKLMSFNLQDYQNTETDMLLNQSSISISRETSKGPIISLDLEVNFIEIGDLRRAFTEGFAGYSVEILTKECRSVTKPVDVDGNKAIWNFKSKLKMHYSEKTIKISLFEHLTLARSSVKIAEINLDIFNYLISSHANEKQGLNFYQMEGNHYVIITKEKYAIMDIADEGIDDAPKVGFSIKIKFQSLDEFRDILGSRIKYLTSQLMTVKKEIERINIKLVQHIAGFQNLGFDESRIFIASERKNSFTCFSNCNNNKSRKNCEVF</sequence>
<evidence type="ECO:0000313" key="1">
    <source>
        <dbReference type="EMBL" id="OMJ77467.1"/>
    </source>
</evidence>
<dbReference type="OrthoDB" id="321687at2759"/>